<keyword evidence="1" id="KW-0812">Transmembrane</keyword>
<accession>A0A8E2E6Y6</accession>
<evidence type="ECO:0000313" key="3">
    <source>
        <dbReference type="Proteomes" id="UP000250266"/>
    </source>
</evidence>
<reference evidence="2 3" key="1">
    <citation type="journal article" date="2016" name="Nat. Commun.">
        <title>Ectomycorrhizal ecology is imprinted in the genome of the dominant symbiotic fungus Cenococcum geophilum.</title>
        <authorList>
            <consortium name="DOE Joint Genome Institute"/>
            <person name="Peter M."/>
            <person name="Kohler A."/>
            <person name="Ohm R.A."/>
            <person name="Kuo A."/>
            <person name="Krutzmann J."/>
            <person name="Morin E."/>
            <person name="Arend M."/>
            <person name="Barry K.W."/>
            <person name="Binder M."/>
            <person name="Choi C."/>
            <person name="Clum A."/>
            <person name="Copeland A."/>
            <person name="Grisel N."/>
            <person name="Haridas S."/>
            <person name="Kipfer T."/>
            <person name="LaButti K."/>
            <person name="Lindquist E."/>
            <person name="Lipzen A."/>
            <person name="Maire R."/>
            <person name="Meier B."/>
            <person name="Mihaltcheva S."/>
            <person name="Molinier V."/>
            <person name="Murat C."/>
            <person name="Poggeler S."/>
            <person name="Quandt C.A."/>
            <person name="Sperisen C."/>
            <person name="Tritt A."/>
            <person name="Tisserant E."/>
            <person name="Crous P.W."/>
            <person name="Henrissat B."/>
            <person name="Nehls U."/>
            <person name="Egli S."/>
            <person name="Spatafora J.W."/>
            <person name="Grigoriev I.V."/>
            <person name="Martin F.M."/>
        </authorList>
    </citation>
    <scope>NUCLEOTIDE SEQUENCE [LARGE SCALE GENOMIC DNA]</scope>
    <source>
        <strain evidence="2 3">CBS 459.81</strain>
    </source>
</reference>
<evidence type="ECO:0000313" key="2">
    <source>
        <dbReference type="EMBL" id="OCK78516.1"/>
    </source>
</evidence>
<dbReference type="OrthoDB" id="4160064at2759"/>
<keyword evidence="3" id="KW-1185">Reference proteome</keyword>
<feature type="transmembrane region" description="Helical" evidence="1">
    <location>
        <begin position="166"/>
        <end position="184"/>
    </location>
</feature>
<evidence type="ECO:0000256" key="1">
    <source>
        <dbReference type="SAM" id="Phobius"/>
    </source>
</evidence>
<dbReference type="EMBL" id="KV745055">
    <property type="protein sequence ID" value="OCK78516.1"/>
    <property type="molecule type" value="Genomic_DNA"/>
</dbReference>
<dbReference type="AlphaFoldDB" id="A0A8E2E6Y6"/>
<keyword evidence="1" id="KW-1133">Transmembrane helix</keyword>
<sequence>MSKHSIISSPLYILIRSAYCSQKDIPDKFLIFKSSSGSIHPITQSERLNPMSSKAYQSPSSQLASISITTLAALRIVTGAASLLAPRTTGSMFGLSISPESAVLGRLFAVRDVVIGSLLWTAKSENERRNEVKRALWANVVTDSVDVCSCLLAAADGTMDKNAAGLVVGGAVLFIIFGVVGLSVV</sequence>
<protein>
    <submittedName>
        <fullName evidence="2">Uncharacterized protein</fullName>
    </submittedName>
</protein>
<organism evidence="2 3">
    <name type="scientific">Lepidopterella palustris CBS 459.81</name>
    <dbReference type="NCBI Taxonomy" id="1314670"/>
    <lineage>
        <taxon>Eukaryota</taxon>
        <taxon>Fungi</taxon>
        <taxon>Dikarya</taxon>
        <taxon>Ascomycota</taxon>
        <taxon>Pezizomycotina</taxon>
        <taxon>Dothideomycetes</taxon>
        <taxon>Pleosporomycetidae</taxon>
        <taxon>Mytilinidiales</taxon>
        <taxon>Argynnaceae</taxon>
        <taxon>Lepidopterella</taxon>
    </lineage>
</organism>
<gene>
    <name evidence="2" type="ORF">K432DRAFT_383817</name>
</gene>
<feature type="transmembrane region" description="Helical" evidence="1">
    <location>
        <begin position="63"/>
        <end position="83"/>
    </location>
</feature>
<name>A0A8E2E6Y6_9PEZI</name>
<dbReference type="Pfam" id="PF14087">
    <property type="entry name" value="DUF4267"/>
    <property type="match status" value="1"/>
</dbReference>
<proteinExistence type="predicted"/>
<dbReference type="InterPro" id="IPR025363">
    <property type="entry name" value="DUF4267"/>
</dbReference>
<dbReference type="Proteomes" id="UP000250266">
    <property type="component" value="Unassembled WGS sequence"/>
</dbReference>
<keyword evidence="1" id="KW-0472">Membrane</keyword>